<accession>A0A8X7NBH3</accession>
<keyword evidence="6 9" id="KW-1133">Transmembrane helix</keyword>
<feature type="transmembrane region" description="Helical" evidence="9">
    <location>
        <begin position="664"/>
        <end position="686"/>
    </location>
</feature>
<feature type="domain" description="ABC transporter" evidence="10">
    <location>
        <begin position="773"/>
        <end position="1012"/>
    </location>
</feature>
<keyword evidence="5" id="KW-0067">ATP-binding</keyword>
<feature type="transmembrane region" description="Helical" evidence="9">
    <location>
        <begin position="366"/>
        <end position="383"/>
    </location>
</feature>
<dbReference type="PANTHER" id="PTHR24223:SF415">
    <property type="entry name" value="FI20190P1"/>
    <property type="match status" value="1"/>
</dbReference>
<dbReference type="Pfam" id="PF00664">
    <property type="entry name" value="ABC_membrane"/>
    <property type="match status" value="2"/>
</dbReference>
<feature type="transmembrane region" description="Helical" evidence="9">
    <location>
        <begin position="1257"/>
        <end position="1285"/>
    </location>
</feature>
<feature type="transmembrane region" description="Helical" evidence="9">
    <location>
        <begin position="197"/>
        <end position="215"/>
    </location>
</feature>
<comment type="caution">
    <text evidence="12">The sequence shown here is derived from an EMBL/GenBank/DDBJ whole genome shotgun (WGS) entry which is preliminary data.</text>
</comment>
<feature type="compositionally biased region" description="Basic and acidic residues" evidence="8">
    <location>
        <begin position="475"/>
        <end position="486"/>
    </location>
</feature>
<dbReference type="CDD" id="cd18596">
    <property type="entry name" value="ABC_6TM_VMR1_D1_like"/>
    <property type="match status" value="1"/>
</dbReference>
<keyword evidence="13" id="KW-1185">Reference proteome</keyword>
<keyword evidence="2" id="KW-0813">Transport</keyword>
<gene>
    <name evidence="12" type="ORF">A4X09_0g2364</name>
</gene>
<feature type="compositionally biased region" description="Polar residues" evidence="8">
    <location>
        <begin position="461"/>
        <end position="474"/>
    </location>
</feature>
<dbReference type="Gene3D" id="1.20.1560.10">
    <property type="entry name" value="ABC transporter type 1, transmembrane domain"/>
    <property type="match status" value="2"/>
</dbReference>
<protein>
    <recommendedName>
        <fullName evidence="14">ATP-dependent bile acid permease</fullName>
    </recommendedName>
</protein>
<dbReference type="PROSITE" id="PS50893">
    <property type="entry name" value="ABC_TRANSPORTER_2"/>
    <property type="match status" value="2"/>
</dbReference>
<evidence type="ECO:0000256" key="7">
    <source>
        <dbReference type="ARBA" id="ARBA00023136"/>
    </source>
</evidence>
<evidence type="ECO:0000256" key="2">
    <source>
        <dbReference type="ARBA" id="ARBA00022448"/>
    </source>
</evidence>
<feature type="transmembrane region" description="Helical" evidence="9">
    <location>
        <begin position="625"/>
        <end position="652"/>
    </location>
</feature>
<evidence type="ECO:0008006" key="14">
    <source>
        <dbReference type="Google" id="ProtNLM"/>
    </source>
</evidence>
<dbReference type="InterPro" id="IPR050173">
    <property type="entry name" value="ABC_transporter_C-like"/>
</dbReference>
<dbReference type="Pfam" id="PF00005">
    <property type="entry name" value="ABC_tran"/>
    <property type="match status" value="2"/>
</dbReference>
<evidence type="ECO:0000259" key="10">
    <source>
        <dbReference type="PROSITE" id="PS50893"/>
    </source>
</evidence>
<evidence type="ECO:0000256" key="8">
    <source>
        <dbReference type="SAM" id="MobiDB-lite"/>
    </source>
</evidence>
<dbReference type="InterPro" id="IPR027417">
    <property type="entry name" value="P-loop_NTPase"/>
</dbReference>
<dbReference type="SUPFAM" id="SSF52540">
    <property type="entry name" value="P-loop containing nucleoside triphosphate hydrolases"/>
    <property type="match status" value="2"/>
</dbReference>
<dbReference type="GO" id="GO:0016887">
    <property type="term" value="F:ATP hydrolysis activity"/>
    <property type="evidence" value="ECO:0007669"/>
    <property type="project" value="InterPro"/>
</dbReference>
<comment type="subcellular location">
    <subcellularLocation>
        <location evidence="1">Membrane</location>
    </subcellularLocation>
</comment>
<dbReference type="PANTHER" id="PTHR24223">
    <property type="entry name" value="ATP-BINDING CASSETTE SUB-FAMILY C"/>
    <property type="match status" value="1"/>
</dbReference>
<feature type="transmembrane region" description="Helical" evidence="9">
    <location>
        <begin position="300"/>
        <end position="321"/>
    </location>
</feature>
<dbReference type="SMART" id="SM00382">
    <property type="entry name" value="AAA"/>
    <property type="match status" value="2"/>
</dbReference>
<dbReference type="InterPro" id="IPR017871">
    <property type="entry name" value="ABC_transporter-like_CS"/>
</dbReference>
<keyword evidence="3 9" id="KW-0812">Transmembrane</keyword>
<evidence type="ECO:0000259" key="11">
    <source>
        <dbReference type="PROSITE" id="PS50929"/>
    </source>
</evidence>
<dbReference type="CDD" id="cd18604">
    <property type="entry name" value="ABC_6TM_VMR1_D2_like"/>
    <property type="match status" value="1"/>
</dbReference>
<keyword evidence="4" id="KW-0547">Nucleotide-binding</keyword>
<feature type="transmembrane region" description="Helical" evidence="9">
    <location>
        <begin position="1355"/>
        <end position="1375"/>
    </location>
</feature>
<feature type="region of interest" description="Disordered" evidence="8">
    <location>
        <begin position="1571"/>
        <end position="1612"/>
    </location>
</feature>
<dbReference type="PROSITE" id="PS00211">
    <property type="entry name" value="ABC_TRANSPORTER_1"/>
    <property type="match status" value="2"/>
</dbReference>
<name>A0A8X7NBH3_9BASI</name>
<feature type="transmembrane region" description="Helical" evidence="9">
    <location>
        <begin position="156"/>
        <end position="177"/>
    </location>
</feature>
<dbReference type="GO" id="GO:0005524">
    <property type="term" value="F:ATP binding"/>
    <property type="evidence" value="ECO:0007669"/>
    <property type="project" value="UniProtKB-KW"/>
</dbReference>
<feature type="transmembrane region" description="Helical" evidence="9">
    <location>
        <begin position="20"/>
        <end position="42"/>
    </location>
</feature>
<feature type="region of interest" description="Disordered" evidence="8">
    <location>
        <begin position="766"/>
        <end position="789"/>
    </location>
</feature>
<dbReference type="SUPFAM" id="SSF90123">
    <property type="entry name" value="ABC transporter transmembrane region"/>
    <property type="match status" value="2"/>
</dbReference>
<dbReference type="GO" id="GO:0016020">
    <property type="term" value="C:membrane"/>
    <property type="evidence" value="ECO:0007669"/>
    <property type="project" value="UniProtKB-SubCell"/>
</dbReference>
<dbReference type="InterPro" id="IPR011527">
    <property type="entry name" value="ABC1_TM_dom"/>
</dbReference>
<feature type="transmembrane region" description="Helical" evidence="9">
    <location>
        <begin position="1066"/>
        <end position="1091"/>
    </location>
</feature>
<feature type="transmembrane region" description="Helical" evidence="9">
    <location>
        <begin position="1381"/>
        <end position="1400"/>
    </location>
</feature>
<evidence type="ECO:0000256" key="4">
    <source>
        <dbReference type="ARBA" id="ARBA00022741"/>
    </source>
</evidence>
<dbReference type="Gene3D" id="3.40.50.300">
    <property type="entry name" value="P-loop containing nucleotide triphosphate hydrolases"/>
    <property type="match status" value="2"/>
</dbReference>
<dbReference type="CDD" id="cd03244">
    <property type="entry name" value="ABCC_MRP_domain2"/>
    <property type="match status" value="1"/>
</dbReference>
<dbReference type="EMBL" id="LWDG02000069">
    <property type="protein sequence ID" value="KAE8269978.1"/>
    <property type="molecule type" value="Genomic_DNA"/>
</dbReference>
<feature type="transmembrane region" description="Helical" evidence="9">
    <location>
        <begin position="265"/>
        <end position="288"/>
    </location>
</feature>
<feature type="domain" description="ABC transmembrane type-1" evidence="11">
    <location>
        <begin position="367"/>
        <end position="688"/>
    </location>
</feature>
<reference evidence="12" key="1">
    <citation type="submission" date="2016-04" db="EMBL/GenBank/DDBJ databases">
        <authorList>
            <person name="Nguyen H.D."/>
            <person name="Samba Siva P."/>
            <person name="Cullis J."/>
            <person name="Levesque C.A."/>
            <person name="Hambleton S."/>
        </authorList>
    </citation>
    <scope>NUCLEOTIDE SEQUENCE</scope>
    <source>
        <strain evidence="12">DAOMC 236422</strain>
    </source>
</reference>
<feature type="transmembrane region" description="Helical" evidence="9">
    <location>
        <begin position="404"/>
        <end position="420"/>
    </location>
</feature>
<dbReference type="InterPro" id="IPR003439">
    <property type="entry name" value="ABC_transporter-like_ATP-bd"/>
</dbReference>
<feature type="compositionally biased region" description="Basic and acidic residues" evidence="8">
    <location>
        <begin position="768"/>
        <end position="777"/>
    </location>
</feature>
<dbReference type="GO" id="GO:0140359">
    <property type="term" value="F:ABC-type transporter activity"/>
    <property type="evidence" value="ECO:0007669"/>
    <property type="project" value="InterPro"/>
</dbReference>
<feature type="domain" description="ABC transporter" evidence="10">
    <location>
        <begin position="1450"/>
        <end position="1724"/>
    </location>
</feature>
<evidence type="ECO:0000256" key="5">
    <source>
        <dbReference type="ARBA" id="ARBA00022840"/>
    </source>
</evidence>
<keyword evidence="7 9" id="KW-0472">Membrane</keyword>
<evidence type="ECO:0000256" key="6">
    <source>
        <dbReference type="ARBA" id="ARBA00022989"/>
    </source>
</evidence>
<dbReference type="InterPro" id="IPR003593">
    <property type="entry name" value="AAA+_ATPase"/>
</dbReference>
<dbReference type="InterPro" id="IPR036640">
    <property type="entry name" value="ABC1_TM_sf"/>
</dbReference>
<proteinExistence type="predicted"/>
<dbReference type="Proteomes" id="UP000078113">
    <property type="component" value="Unassembled WGS sequence"/>
</dbReference>
<organism evidence="12 13">
    <name type="scientific">Tilletia walkeri</name>
    <dbReference type="NCBI Taxonomy" id="117179"/>
    <lineage>
        <taxon>Eukaryota</taxon>
        <taxon>Fungi</taxon>
        <taxon>Dikarya</taxon>
        <taxon>Basidiomycota</taxon>
        <taxon>Ustilaginomycotina</taxon>
        <taxon>Exobasidiomycetes</taxon>
        <taxon>Tilletiales</taxon>
        <taxon>Tilletiaceae</taxon>
        <taxon>Tilletia</taxon>
    </lineage>
</organism>
<feature type="transmembrane region" description="Helical" evidence="9">
    <location>
        <begin position="532"/>
        <end position="557"/>
    </location>
</feature>
<evidence type="ECO:0000256" key="3">
    <source>
        <dbReference type="ARBA" id="ARBA00022692"/>
    </source>
</evidence>
<dbReference type="CDD" id="cd03250">
    <property type="entry name" value="ABCC_MRP_domain1"/>
    <property type="match status" value="1"/>
</dbReference>
<feature type="transmembrane region" description="Helical" evidence="9">
    <location>
        <begin position="1172"/>
        <end position="1195"/>
    </location>
</feature>
<sequence>MTVFCVPSERSDTSSCGSNTLFTAYLPTALVILYIFATLIPAKWRRSAVGKAFDQFVTPEEAYEIARTEREKEPEAFVYQAGRTTVDIDPQENVPAANEQARHVAKGKGRAAETTNASNGSGSTYQDQPSERTPLLGSSGAKTSGLKVRQRTRHSVSTLTLCLLFALQAGAWCVLLAFHLGRQPHASPSRVTDGTGLTSGLVLLTWIYAFTRIAIKPQQTPPYDLFALLWLHIAGAAVTLYGLVSDIQNGDVQTDAVRLGLILESVNLIVCAIAQTVIFAMPIAIDVNDDSDSSEERCSLWAWTTFNWMNPLIAVALRGSIDKKDLWIMPLTCRAAVLYRKFESVRGSSLLRRLYLANSSDFLKDGLLTFISALLGYGKPFFIRQILRSIQLTAAGTPDVHRQTAYLYAFLVLLVSFIASESDVNHLYLGRRMSVRVKAELIAAIYAKALRRKDSSGLVQASKSAGAGSSLTGTDKSEAAKNDNKQQKNSGTTPDDGAADVGKIVSIMAVDAQRVGDACQGFYQIWTAPVQLVAASVFLYLLLGWSAFVGCIAFVIFSPLQGRLMKYYLANLKRVNGARDKRLTSLNELIGNLKMIRLCGWIPRWTERVLEQRKEELRYIRYSKVMMAIVGATFEMVPISVSVLSFSCYVLIAHRDLDTATAFTALALFNMLGGPLSFLPIMLTNLAETYTSLQRIEAFLEEEDVPERVQTNLIHPSTPFDERLGCEKASFRWRLVAKKREPSGTEPKSRDYRSFVSRLVSRFRRPKKTAENARTDSDAEGGTEDEQKPFELNDITLSCPVGRLTLLCGSTGAGKSSLLSALLGEMDLTEGKVYLPKQPHWKDPTNGLCGRIAYCSQTPWLCSQSIKDNILFGSPYEKDRYEEVLDSCALRPDLKVLIDGDKTEIGEKGTTLSGGQRARVALARVLYSRTKTVLMDDVLSAVDAHTASHLVENVLLGPLLRDRTTLLVSHNVTLVMPAAAWVARIANGRIIAQGTPSEIRASGELGDLLQEAEKQEEIAAEIIAAEEATPAGVEKIDDEAVPAPAIPNKPKQLISEETRARGAVKWGVYATFLRAYGVLAAIIVVLIALSVKVLDAGSSLWLAKWTSSYDRPRPSPSTHMLFNIPTTESVIHTSFYALDGSKSLFPNLHANESKYLRTKDLPSPSDNVLPWISIYAAILFGGVLLKVILSFVNFYSQLRASKNLFERMLRTIVRASARWVDTTPLGRILNRFSKDIEVLDGSLASNLRTFFMTGIDIVGAIAIITYTVPPFLLPAIVILVVHYWIARGYMSAGRDLRRLESTLRSPIFSAFGELLQGIAVVRAFGVESRYMAVLCNRVDESLSAHFYQWMGNRWLLLRFENLGGLTIFITCVLALGNAIPVGLAGVAIAQSLSLTQYVYWMCRFATAMEQDLSSVERVSEYLPPHIPSEKAITEDTRPVPAYWPSNSQGISVEGLEFKYSEDLDPVLHKISFHVQPGERIAVVGRTGSGKSSLALALMRFNEYSAGTIHIDGVDISKIDLDVLRSRLTLIPQDPVMFKGTVRENLDPFGEYDDATLIQTLQRCQLRILDTPTPKDSKVPSASASRAASVKDGLVGGGAAGPKASSESDELTLSPESARLTLDSGATLSQGQRQLLAMARSILRGSRVCIMDESTASLDFETDRLIQTMIRQEFEGSILITIAHRLSTVIDYDRCLVMDQGHIKEFDTPHALLQNRSGAFYSMIARSGEAEKLHAAAAEAHSRKVAAATA</sequence>
<feature type="region of interest" description="Disordered" evidence="8">
    <location>
        <begin position="91"/>
        <end position="144"/>
    </location>
</feature>
<evidence type="ECO:0000313" key="13">
    <source>
        <dbReference type="Proteomes" id="UP000078113"/>
    </source>
</evidence>
<feature type="region of interest" description="Disordered" evidence="8">
    <location>
        <begin position="461"/>
        <end position="497"/>
    </location>
</feature>
<feature type="domain" description="ABC transmembrane type-1" evidence="11">
    <location>
        <begin position="1082"/>
        <end position="1410"/>
    </location>
</feature>
<feature type="compositionally biased region" description="Polar residues" evidence="8">
    <location>
        <begin position="113"/>
        <end position="128"/>
    </location>
</feature>
<reference evidence="12" key="2">
    <citation type="journal article" date="2019" name="IMA Fungus">
        <title>Genome sequencing and comparison of five Tilletia species to identify candidate genes for the detection of regulated species infecting wheat.</title>
        <authorList>
            <person name="Nguyen H.D.T."/>
            <person name="Sultana T."/>
            <person name="Kesanakurti P."/>
            <person name="Hambleton S."/>
        </authorList>
    </citation>
    <scope>NUCLEOTIDE SEQUENCE</scope>
    <source>
        <strain evidence="12">DAOMC 236422</strain>
    </source>
</reference>
<feature type="transmembrane region" description="Helical" evidence="9">
    <location>
        <begin position="227"/>
        <end position="245"/>
    </location>
</feature>
<dbReference type="PROSITE" id="PS50929">
    <property type="entry name" value="ABC_TM1F"/>
    <property type="match status" value="2"/>
</dbReference>
<evidence type="ECO:0000256" key="1">
    <source>
        <dbReference type="ARBA" id="ARBA00004370"/>
    </source>
</evidence>
<evidence type="ECO:0000256" key="9">
    <source>
        <dbReference type="SAM" id="Phobius"/>
    </source>
</evidence>
<evidence type="ECO:0000313" key="12">
    <source>
        <dbReference type="EMBL" id="KAE8269978.1"/>
    </source>
</evidence>